<gene>
    <name evidence="3" type="ORF">JKG68_09200</name>
</gene>
<keyword evidence="4" id="KW-1185">Reference proteome</keyword>
<dbReference type="Pfam" id="PF06776">
    <property type="entry name" value="IalB"/>
    <property type="match status" value="1"/>
</dbReference>
<evidence type="ECO:0000313" key="3">
    <source>
        <dbReference type="EMBL" id="MBL0404140.1"/>
    </source>
</evidence>
<name>A0A936ZAM5_9HYPH</name>
<evidence type="ECO:0000313" key="4">
    <source>
        <dbReference type="Proteomes" id="UP000605848"/>
    </source>
</evidence>
<feature type="chain" id="PRO_5037783491" evidence="2">
    <location>
        <begin position="32"/>
        <end position="262"/>
    </location>
</feature>
<dbReference type="Proteomes" id="UP000605848">
    <property type="component" value="Unassembled WGS sequence"/>
</dbReference>
<accession>A0A936ZAM5</accession>
<protein>
    <submittedName>
        <fullName evidence="3">Invasion associated locus B family protein</fullName>
    </submittedName>
</protein>
<dbReference type="InterPro" id="IPR038696">
    <property type="entry name" value="IalB_sf"/>
</dbReference>
<proteinExistence type="predicted"/>
<feature type="region of interest" description="Disordered" evidence="1">
    <location>
        <begin position="221"/>
        <end position="262"/>
    </location>
</feature>
<evidence type="ECO:0000256" key="1">
    <source>
        <dbReference type="SAM" id="MobiDB-lite"/>
    </source>
</evidence>
<feature type="compositionally biased region" description="Basic and acidic residues" evidence="1">
    <location>
        <begin position="221"/>
        <end position="238"/>
    </location>
</feature>
<feature type="signal peptide" evidence="2">
    <location>
        <begin position="1"/>
        <end position="31"/>
    </location>
</feature>
<comment type="caution">
    <text evidence="3">The sequence shown here is derived from an EMBL/GenBank/DDBJ whole genome shotgun (WGS) entry which is preliminary data.</text>
</comment>
<keyword evidence="2" id="KW-0732">Signal</keyword>
<feature type="compositionally biased region" description="Low complexity" evidence="1">
    <location>
        <begin position="35"/>
        <end position="67"/>
    </location>
</feature>
<reference evidence="3" key="1">
    <citation type="submission" date="2021-01" db="EMBL/GenBank/DDBJ databases">
        <title>Microvirga sp.</title>
        <authorList>
            <person name="Kim M.K."/>
        </authorList>
    </citation>
    <scope>NUCLEOTIDE SEQUENCE</scope>
    <source>
        <strain evidence="3">5420S-16</strain>
    </source>
</reference>
<organism evidence="3 4">
    <name type="scientific">Microvirga aerilata</name>
    <dbReference type="NCBI Taxonomy" id="670292"/>
    <lineage>
        <taxon>Bacteria</taxon>
        <taxon>Pseudomonadati</taxon>
        <taxon>Pseudomonadota</taxon>
        <taxon>Alphaproteobacteria</taxon>
        <taxon>Hyphomicrobiales</taxon>
        <taxon>Methylobacteriaceae</taxon>
        <taxon>Microvirga</taxon>
    </lineage>
</organism>
<dbReference type="AlphaFoldDB" id="A0A936ZAM5"/>
<feature type="region of interest" description="Disordered" evidence="1">
    <location>
        <begin position="31"/>
        <end position="68"/>
    </location>
</feature>
<dbReference type="EMBL" id="JAEQMY010000010">
    <property type="protein sequence ID" value="MBL0404140.1"/>
    <property type="molecule type" value="Genomic_DNA"/>
</dbReference>
<sequence>MPFTSRLAGSAIARAGLMTAVLTLSALPGLAQTSGQAPKPKQPAPKGQQAQPQKAQPQQAQPQNAGAVTVALKAEPSQPEWTKVCGKEQAASTEVCYTTRDFVTDKGQRIAAVALYDAKGKGAQKLMRILVPLGFLVAPGTRIVVDKSSPVGGRFSSCLPHGCFVEAPVKDDFIAAIKKGTTLNVSARNPAGKEITFTIPVEGFGKAFDGPPIDPQVLAERQKQMQEELQKRQEELRSRQMSAPGNPVQAPAASAGAIPPKN</sequence>
<dbReference type="RefSeq" id="WP_202058507.1">
    <property type="nucleotide sequence ID" value="NZ_JAEQMY010000010.1"/>
</dbReference>
<dbReference type="Gene3D" id="2.60.40.1880">
    <property type="entry name" value="Invasion associated locus B (IalB) protein"/>
    <property type="match status" value="1"/>
</dbReference>
<dbReference type="InterPro" id="IPR010642">
    <property type="entry name" value="Invasion_prot_B"/>
</dbReference>
<evidence type="ECO:0000256" key="2">
    <source>
        <dbReference type="SAM" id="SignalP"/>
    </source>
</evidence>